<evidence type="ECO:0008006" key="5">
    <source>
        <dbReference type="Google" id="ProtNLM"/>
    </source>
</evidence>
<sequence>MPWATALSALAAAIGLFFSALVASSSVDATRRQLDQDERQQAGRVGYWTEFAPWSDGVVETITVVNRSLDPVTNVELWWYAPDAGIDPAEHGWVFMGFHTLPPCTRLVFPPHEIGLYLRSFFGIEEGKAPELRVIQFVDSDGRQWLRNPSGLGPAEHKPEGDESAMADNGQWLAEVPARREPAEHCDK</sequence>
<evidence type="ECO:0000256" key="1">
    <source>
        <dbReference type="SAM" id="MobiDB-lite"/>
    </source>
</evidence>
<evidence type="ECO:0000256" key="2">
    <source>
        <dbReference type="SAM" id="SignalP"/>
    </source>
</evidence>
<protein>
    <recommendedName>
        <fullName evidence="5">Secreted protein</fullName>
    </recommendedName>
</protein>
<evidence type="ECO:0000313" key="4">
    <source>
        <dbReference type="Proteomes" id="UP001600424"/>
    </source>
</evidence>
<evidence type="ECO:0000313" key="3">
    <source>
        <dbReference type="EMBL" id="MFE5983606.1"/>
    </source>
</evidence>
<proteinExistence type="predicted"/>
<comment type="caution">
    <text evidence="3">The sequence shown here is derived from an EMBL/GenBank/DDBJ whole genome shotgun (WGS) entry which is preliminary data.</text>
</comment>
<feature type="signal peptide" evidence="2">
    <location>
        <begin position="1"/>
        <end position="22"/>
    </location>
</feature>
<reference evidence="3 4" key="1">
    <citation type="submission" date="2024-09" db="EMBL/GenBank/DDBJ databases">
        <title>The Natural Products Discovery Center: Release of the First 8490 Sequenced Strains for Exploring Actinobacteria Biosynthetic Diversity.</title>
        <authorList>
            <person name="Kalkreuter E."/>
            <person name="Kautsar S.A."/>
            <person name="Yang D."/>
            <person name="Bader C.D."/>
            <person name="Teijaro C.N."/>
            <person name="Fluegel L."/>
            <person name="Davis C.M."/>
            <person name="Simpson J.R."/>
            <person name="Lauterbach L."/>
            <person name="Steele A.D."/>
            <person name="Gui C."/>
            <person name="Meng S."/>
            <person name="Li G."/>
            <person name="Viehrig K."/>
            <person name="Ye F."/>
            <person name="Su P."/>
            <person name="Kiefer A.F."/>
            <person name="Nichols A."/>
            <person name="Cepeda A.J."/>
            <person name="Yan W."/>
            <person name="Fan B."/>
            <person name="Jiang Y."/>
            <person name="Adhikari A."/>
            <person name="Zheng C.-J."/>
            <person name="Schuster L."/>
            <person name="Cowan T.M."/>
            <person name="Smanski M.J."/>
            <person name="Chevrette M.G."/>
            <person name="De Carvalho L.P.S."/>
            <person name="Shen B."/>
        </authorList>
    </citation>
    <scope>NUCLEOTIDE SEQUENCE [LARGE SCALE GENOMIC DNA]</scope>
    <source>
        <strain evidence="3 4">NPDC056472</strain>
    </source>
</reference>
<keyword evidence="4" id="KW-1185">Reference proteome</keyword>
<keyword evidence="2" id="KW-0732">Signal</keyword>
<name>A0ABW6J107_STRWE</name>
<feature type="region of interest" description="Disordered" evidence="1">
    <location>
        <begin position="147"/>
        <end position="188"/>
    </location>
</feature>
<gene>
    <name evidence="3" type="ORF">ACFQ63_28410</name>
</gene>
<dbReference type="RefSeq" id="WP_386256065.1">
    <property type="nucleotide sequence ID" value="NZ_JBHTRV010000025.1"/>
</dbReference>
<accession>A0ABW6J107</accession>
<feature type="chain" id="PRO_5046244658" description="Secreted protein" evidence="2">
    <location>
        <begin position="23"/>
        <end position="188"/>
    </location>
</feature>
<feature type="compositionally biased region" description="Basic and acidic residues" evidence="1">
    <location>
        <begin position="177"/>
        <end position="188"/>
    </location>
</feature>
<dbReference type="EMBL" id="JBHTRV010000025">
    <property type="protein sequence ID" value="MFE5983606.1"/>
    <property type="molecule type" value="Genomic_DNA"/>
</dbReference>
<organism evidence="3 4">
    <name type="scientific">Streptomyces wedmorensis</name>
    <dbReference type="NCBI Taxonomy" id="43759"/>
    <lineage>
        <taxon>Bacteria</taxon>
        <taxon>Bacillati</taxon>
        <taxon>Actinomycetota</taxon>
        <taxon>Actinomycetes</taxon>
        <taxon>Kitasatosporales</taxon>
        <taxon>Streptomycetaceae</taxon>
        <taxon>Streptomyces</taxon>
    </lineage>
</organism>
<dbReference type="Proteomes" id="UP001600424">
    <property type="component" value="Unassembled WGS sequence"/>
</dbReference>